<organism evidence="3 4">
    <name type="scientific">Candidatus Neomicrothrix subdominans</name>
    <dbReference type="NCBI Taxonomy" id="2954438"/>
    <lineage>
        <taxon>Bacteria</taxon>
        <taxon>Bacillati</taxon>
        <taxon>Actinomycetota</taxon>
        <taxon>Acidimicrobiia</taxon>
        <taxon>Acidimicrobiales</taxon>
        <taxon>Microthrixaceae</taxon>
        <taxon>Candidatus Neomicrothrix</taxon>
    </lineage>
</organism>
<dbReference type="Proteomes" id="UP000727993">
    <property type="component" value="Unassembled WGS sequence"/>
</dbReference>
<name>A0A936TGR7_9ACTN</name>
<keyword evidence="1" id="KW-0472">Membrane</keyword>
<proteinExistence type="predicted"/>
<evidence type="ECO:0000313" key="4">
    <source>
        <dbReference type="Proteomes" id="UP000727993"/>
    </source>
</evidence>
<keyword evidence="1" id="KW-1133">Transmembrane helix</keyword>
<dbReference type="EMBL" id="JADJZA010000008">
    <property type="protein sequence ID" value="MBK9298005.1"/>
    <property type="molecule type" value="Genomic_DNA"/>
</dbReference>
<gene>
    <name evidence="2" type="ORF">IPN02_07610</name>
    <name evidence="3" type="ORF">IPN02_14465</name>
</gene>
<keyword evidence="1" id="KW-0812">Transmembrane</keyword>
<accession>A0A936TGR7</accession>
<protein>
    <submittedName>
        <fullName evidence="3">Uncharacterized protein</fullName>
    </submittedName>
</protein>
<evidence type="ECO:0000256" key="1">
    <source>
        <dbReference type="SAM" id="Phobius"/>
    </source>
</evidence>
<dbReference type="AlphaFoldDB" id="A0A936TGR7"/>
<comment type="caution">
    <text evidence="3">The sequence shown here is derived from an EMBL/GenBank/DDBJ whole genome shotgun (WGS) entry which is preliminary data.</text>
</comment>
<reference evidence="3 4" key="1">
    <citation type="submission" date="2020-10" db="EMBL/GenBank/DDBJ databases">
        <title>Connecting structure to function with the recovery of over 1000 high-quality activated sludge metagenome-assembled genomes encoding full-length rRNA genes using long-read sequencing.</title>
        <authorList>
            <person name="Singleton C.M."/>
            <person name="Petriglieri F."/>
            <person name="Kristensen J.M."/>
            <person name="Kirkegaard R.H."/>
            <person name="Michaelsen T.Y."/>
            <person name="Andersen M.H."/>
            <person name="Karst S.M."/>
            <person name="Dueholm M.S."/>
            <person name="Nielsen P.H."/>
            <person name="Albertsen M."/>
        </authorList>
    </citation>
    <scope>NUCLEOTIDE SEQUENCE [LARGE SCALE GENOMIC DNA]</scope>
    <source>
        <strain evidence="3">Lyne_18-Q3-R50-59_MAXAC.006</strain>
    </source>
</reference>
<evidence type="ECO:0000313" key="2">
    <source>
        <dbReference type="EMBL" id="MBK9296695.1"/>
    </source>
</evidence>
<feature type="transmembrane region" description="Helical" evidence="1">
    <location>
        <begin position="33"/>
        <end position="51"/>
    </location>
</feature>
<evidence type="ECO:0000313" key="3">
    <source>
        <dbReference type="EMBL" id="MBK9298005.1"/>
    </source>
</evidence>
<sequence length="55" mass="6073">MWTKLVRQVVQAAMVVLIVAAYARAVWVLVEPMLPTATVLVVTAGIVGWLLRGRR</sequence>
<dbReference type="EMBL" id="JADJZA010000004">
    <property type="protein sequence ID" value="MBK9296695.1"/>
    <property type="molecule type" value="Genomic_DNA"/>
</dbReference>